<keyword evidence="3" id="KW-0547">Nucleotide-binding</keyword>
<dbReference type="SUPFAM" id="SSF90123">
    <property type="entry name" value="ABC transporter transmembrane region"/>
    <property type="match status" value="1"/>
</dbReference>
<dbReference type="PANTHER" id="PTHR24221:SF606">
    <property type="entry name" value="COLICIN V SECRETION-PROCESSING ATP-BINDING PROTEIN"/>
    <property type="match status" value="1"/>
</dbReference>
<dbReference type="GO" id="GO:0140359">
    <property type="term" value="F:ABC-type transporter activity"/>
    <property type="evidence" value="ECO:0007669"/>
    <property type="project" value="InterPro"/>
</dbReference>
<evidence type="ECO:0000256" key="7">
    <source>
        <dbReference type="SAM" id="Phobius"/>
    </source>
</evidence>
<dbReference type="GO" id="GO:0006508">
    <property type="term" value="P:proteolysis"/>
    <property type="evidence" value="ECO:0007669"/>
    <property type="project" value="InterPro"/>
</dbReference>
<evidence type="ECO:0000259" key="9">
    <source>
        <dbReference type="PROSITE" id="PS50929"/>
    </source>
</evidence>
<keyword evidence="6 7" id="KW-0472">Membrane</keyword>
<dbReference type="CDD" id="cd02419">
    <property type="entry name" value="Peptidase_C39C"/>
    <property type="match status" value="1"/>
</dbReference>
<dbReference type="InterPro" id="IPR036640">
    <property type="entry name" value="ABC1_TM_sf"/>
</dbReference>
<evidence type="ECO:0000313" key="12">
    <source>
        <dbReference type="Proteomes" id="UP000008075"/>
    </source>
</evidence>
<evidence type="ECO:0000313" key="11">
    <source>
        <dbReference type="EMBL" id="CBJ92527.1"/>
    </source>
</evidence>
<dbReference type="PROSITE" id="PS00211">
    <property type="entry name" value="ABC_TRANSPORTER_1"/>
    <property type="match status" value="1"/>
</dbReference>
<dbReference type="SUPFAM" id="SSF52540">
    <property type="entry name" value="P-loop containing nucleoside triphosphate hydrolases"/>
    <property type="match status" value="1"/>
</dbReference>
<keyword evidence="12" id="KW-1185">Reference proteome</keyword>
<feature type="domain" description="ABC transmembrane type-1" evidence="9">
    <location>
        <begin position="174"/>
        <end position="439"/>
    </location>
</feature>
<dbReference type="PROSITE" id="PS50893">
    <property type="entry name" value="ABC_TRANSPORTER_2"/>
    <property type="match status" value="1"/>
</dbReference>
<dbReference type="Gene3D" id="3.40.50.300">
    <property type="entry name" value="P-loop containing nucleotide triphosphate hydrolases"/>
    <property type="match status" value="1"/>
</dbReference>
<dbReference type="Pfam" id="PF00664">
    <property type="entry name" value="ABC_membrane"/>
    <property type="match status" value="1"/>
</dbReference>
<dbReference type="InterPro" id="IPR027417">
    <property type="entry name" value="P-loop_NTPase"/>
</dbReference>
<dbReference type="InterPro" id="IPR017871">
    <property type="entry name" value="ABC_transporter-like_CS"/>
</dbReference>
<protein>
    <submittedName>
        <fullName evidence="11">Colicin V secretion/processing ATP-binding protein cvaB</fullName>
        <ecNumber evidence="11">3.6.3.43</ecNumber>
    </submittedName>
</protein>
<keyword evidence="2 7" id="KW-0812">Transmembrane</keyword>
<dbReference type="KEGG" id="xne:XNC1_4505"/>
<dbReference type="PANTHER" id="PTHR24221">
    <property type="entry name" value="ATP-BINDING CASSETTE SUB-FAMILY B"/>
    <property type="match status" value="1"/>
</dbReference>
<dbReference type="InterPro" id="IPR039421">
    <property type="entry name" value="Type_1_exporter"/>
</dbReference>
<dbReference type="PROSITE" id="PS50990">
    <property type="entry name" value="PEPTIDASE_C39"/>
    <property type="match status" value="1"/>
</dbReference>
<dbReference type="AlphaFoldDB" id="D3VF70"/>
<evidence type="ECO:0000256" key="3">
    <source>
        <dbReference type="ARBA" id="ARBA00022741"/>
    </source>
</evidence>
<dbReference type="GO" id="GO:0005524">
    <property type="term" value="F:ATP binding"/>
    <property type="evidence" value="ECO:0007669"/>
    <property type="project" value="UniProtKB-KW"/>
</dbReference>
<dbReference type="SMART" id="SM00382">
    <property type="entry name" value="AAA"/>
    <property type="match status" value="1"/>
</dbReference>
<dbReference type="EMBL" id="FN667742">
    <property type="protein sequence ID" value="CBJ92527.1"/>
    <property type="molecule type" value="Genomic_DNA"/>
</dbReference>
<dbReference type="Proteomes" id="UP000008075">
    <property type="component" value="Chromosome"/>
</dbReference>
<dbReference type="InterPro" id="IPR003439">
    <property type="entry name" value="ABC_transporter-like_ATP-bd"/>
</dbReference>
<evidence type="ECO:0000259" key="8">
    <source>
        <dbReference type="PROSITE" id="PS50893"/>
    </source>
</evidence>
<keyword evidence="4 11" id="KW-0067">ATP-binding</keyword>
<dbReference type="InterPro" id="IPR011527">
    <property type="entry name" value="ABC1_TM_dom"/>
</dbReference>
<dbReference type="Gene3D" id="1.20.1560.10">
    <property type="entry name" value="ABC transporter type 1, transmembrane domain"/>
    <property type="match status" value="1"/>
</dbReference>
<feature type="transmembrane region" description="Helical" evidence="7">
    <location>
        <begin position="392"/>
        <end position="414"/>
    </location>
</feature>
<dbReference type="Pfam" id="PF03412">
    <property type="entry name" value="Peptidase_C39"/>
    <property type="match status" value="1"/>
</dbReference>
<dbReference type="STRING" id="406817.XNC1_4505"/>
<comment type="subcellular location">
    <subcellularLocation>
        <location evidence="1">Cell membrane</location>
        <topology evidence="1">Multi-pass membrane protein</topology>
    </subcellularLocation>
</comment>
<organism evidence="11 12">
    <name type="scientific">Xenorhabdus nematophila (strain ATCC 19061 / DSM 3370 / CCUG 14189 / LMG 1036 / NCIMB 9965 / AN6)</name>
    <dbReference type="NCBI Taxonomy" id="406817"/>
    <lineage>
        <taxon>Bacteria</taxon>
        <taxon>Pseudomonadati</taxon>
        <taxon>Pseudomonadota</taxon>
        <taxon>Gammaproteobacteria</taxon>
        <taxon>Enterobacterales</taxon>
        <taxon>Morganellaceae</taxon>
        <taxon>Xenorhabdus</taxon>
    </lineage>
</organism>
<feature type="transmembrane region" description="Helical" evidence="7">
    <location>
        <begin position="170"/>
        <end position="190"/>
    </location>
</feature>
<dbReference type="MEROPS" id="C39.005"/>
<dbReference type="eggNOG" id="COG2274">
    <property type="taxonomic scope" value="Bacteria"/>
</dbReference>
<accession>D3VF70</accession>
<dbReference type="InterPro" id="IPR033838">
    <property type="entry name" value="CvaB_peptidase"/>
</dbReference>
<dbReference type="GO" id="GO:0034040">
    <property type="term" value="F:ATPase-coupled lipid transmembrane transporter activity"/>
    <property type="evidence" value="ECO:0007669"/>
    <property type="project" value="TreeGrafter"/>
</dbReference>
<dbReference type="GO" id="GO:0016887">
    <property type="term" value="F:ATP hydrolysis activity"/>
    <property type="evidence" value="ECO:0007669"/>
    <property type="project" value="InterPro"/>
</dbReference>
<dbReference type="PROSITE" id="PS50929">
    <property type="entry name" value="ABC_TM1F"/>
    <property type="match status" value="1"/>
</dbReference>
<evidence type="ECO:0000256" key="6">
    <source>
        <dbReference type="ARBA" id="ARBA00023136"/>
    </source>
</evidence>
<feature type="transmembrane region" description="Helical" evidence="7">
    <location>
        <begin position="210"/>
        <end position="232"/>
    </location>
</feature>
<feature type="domain" description="ABC transporter" evidence="8">
    <location>
        <begin position="488"/>
        <end position="700"/>
    </location>
</feature>
<evidence type="ECO:0000259" key="10">
    <source>
        <dbReference type="PROSITE" id="PS50990"/>
    </source>
</evidence>
<keyword evidence="5 7" id="KW-1133">Transmembrane helix</keyword>
<dbReference type="GO" id="GO:0005886">
    <property type="term" value="C:plasma membrane"/>
    <property type="evidence" value="ECO:0007669"/>
    <property type="project" value="UniProtKB-SubCell"/>
</dbReference>
<dbReference type="Pfam" id="PF00005">
    <property type="entry name" value="ABC_tran"/>
    <property type="match status" value="1"/>
</dbReference>
<dbReference type="HOGENOM" id="CLU_000604_84_3_6"/>
<dbReference type="GO" id="GO:0008234">
    <property type="term" value="F:cysteine-type peptidase activity"/>
    <property type="evidence" value="ECO:0007669"/>
    <property type="project" value="InterPro"/>
</dbReference>
<keyword evidence="11" id="KW-0378">Hydrolase</keyword>
<feature type="domain" description="Peptidase C39" evidence="10">
    <location>
        <begin position="21"/>
        <end position="140"/>
    </location>
</feature>
<dbReference type="Gene3D" id="3.90.70.10">
    <property type="entry name" value="Cysteine proteinases"/>
    <property type="match status" value="1"/>
</dbReference>
<name>D3VF70_XENNA</name>
<evidence type="ECO:0000256" key="1">
    <source>
        <dbReference type="ARBA" id="ARBA00004651"/>
    </source>
</evidence>
<proteinExistence type="predicted"/>
<sequence>MQYKMSDFFEFFVKKLPVIIQTETTECGLACLAMIAAWYGRETDIYSMRKVFDVSNNGMTLRQIITAAGRINMNTRAVRLELNELSSVRLPCILHWSFNHFVVLKKFTKKGAVIHDPALGKRTVTLKELSNKFTGIALEVWPQTEFKKEKVSESITITDMFRGVAGLKNTLFKIILLSLFIEVLALSIPLSSQFIIDVVLRSSDLSMLNFIVIGIVLLLSLRAAFSIVRAWALMAMRYSLGIQWSSGFFNRLLRLPVTFFEKRHVGDIASRLTSLSEVQEAFTAEMLTSLLDVLILITLAVLMFCYSPLLTLLPLLMTTVYLGVKFAFYDRYMGAKVEAITHEAQQSSYFLETIRGVACVKVFGLTEFRRITWLNRVIDTANARAHLFKIDLISQTLSGFLTGLSSAAILFMGSHLTERGLITAGILFAFLLYTDMFLTRSVKVINSLFAFRLISIHTHRLTDIATAQTENAWNPEDPVTLDNVKGRITLNNLTYRYGETEPCIFDCIDMEINAGESVAIVGPSGCGKSTLLRVMAGLVLPQSGDVSIDDVSVKKMGIDEYRRHTAFVMQDDKLFAASLMDNISAFDPQPNIDWIHECAKAAAIHDEIMTMPMQYETMVGDMGSILSGGQKQRVSLARALYKCPRILFLDEATSHLDVFNERKINEAVKQMPITRVFVAHRPEMIAVADRVYNLRDKTFTT</sequence>
<dbReference type="EC" id="3.6.3.43" evidence="11"/>
<evidence type="ECO:0000256" key="4">
    <source>
        <dbReference type="ARBA" id="ARBA00022840"/>
    </source>
</evidence>
<dbReference type="CDD" id="cd18567">
    <property type="entry name" value="ABC_6TM_CvaB_RaxB_like"/>
    <property type="match status" value="1"/>
</dbReference>
<feature type="transmembrane region" description="Helical" evidence="7">
    <location>
        <begin position="420"/>
        <end position="438"/>
    </location>
</feature>
<evidence type="ECO:0000256" key="5">
    <source>
        <dbReference type="ARBA" id="ARBA00022989"/>
    </source>
</evidence>
<dbReference type="InterPro" id="IPR003593">
    <property type="entry name" value="AAA+_ATPase"/>
</dbReference>
<gene>
    <name evidence="11" type="ordered locus">XNC1_4505</name>
</gene>
<reference evidence="11 12" key="1">
    <citation type="journal article" date="2011" name="PLoS ONE">
        <title>The entomopathogenic bacterial endosymbionts xenorhabdus and photorhabdus: convergent lifestyles from divergent genomes.</title>
        <authorList>
            <person name="Chaston J.M."/>
            <person name="Suen G."/>
            <person name="Tucker S.L."/>
            <person name="Andersen A.W."/>
            <person name="Bhasin A."/>
            <person name="Bode E."/>
            <person name="Bode H.B."/>
            <person name="Brachmann A.O."/>
            <person name="Cowles C.E."/>
            <person name="Cowles K.N."/>
            <person name="Darby C."/>
            <person name="de Leon L."/>
            <person name="Drace K."/>
            <person name="Du Z."/>
            <person name="Givaudan A."/>
            <person name="Herbert Tran E.E."/>
            <person name="Jewell K.A."/>
            <person name="Knack J.J."/>
            <person name="Krasomil-Osterfeld K.C."/>
            <person name="Kukor R."/>
            <person name="Lanois A."/>
            <person name="Latreille P."/>
            <person name="Leimgruber N.K."/>
            <person name="Lipke C.M."/>
            <person name="Liu R."/>
            <person name="Lu X."/>
            <person name="Martens E.C."/>
            <person name="Marri P.R."/>
            <person name="Medigue C."/>
            <person name="Menard M.L."/>
            <person name="Miller N.M."/>
            <person name="Morales-Soto N."/>
            <person name="Norton S."/>
            <person name="Ogier J.C."/>
            <person name="Orchard S.S."/>
            <person name="Park D."/>
            <person name="Park Y."/>
            <person name="Qurollo B.A."/>
            <person name="Sugar D.R."/>
            <person name="Richards G.R."/>
            <person name="Rouy Z."/>
            <person name="Slominski B."/>
            <person name="Slominski K."/>
            <person name="Snyder H."/>
            <person name="Tjaden B.C."/>
            <person name="van der Hoeven R."/>
            <person name="Welch R.D."/>
            <person name="Wheeler C."/>
            <person name="Xiang B."/>
            <person name="Barbazuk B."/>
            <person name="Gaudriault S."/>
            <person name="Goodner B."/>
            <person name="Slater S.C."/>
            <person name="Forst S."/>
            <person name="Goldman B.S."/>
            <person name="Goodrich-Blair H."/>
        </authorList>
    </citation>
    <scope>NUCLEOTIDE SEQUENCE [LARGE SCALE GENOMIC DNA]</scope>
    <source>
        <strain evidence="12">ATCC 19061 / DSM 3370 / CCUG 14189 / LMG 1036 / NCIMB 9965 / AN6</strain>
    </source>
</reference>
<dbReference type="InterPro" id="IPR005074">
    <property type="entry name" value="Peptidase_C39"/>
</dbReference>
<evidence type="ECO:0000256" key="2">
    <source>
        <dbReference type="ARBA" id="ARBA00022692"/>
    </source>
</evidence>